<sequence length="171" mass="18542">MPTLPPASLCALSRGWSQRTPVRSLHAHSLRPQAAKSPSLVRISVRPYTTQYKEGSVTLTDSAKRKLLEITTKKTQSGGAVYLRVQVDPGGCSGFLTKFKLDDAPITKDDRIFSEILEKQQIRVVLDSVSLNLLDGATIDFASEVARSAFMIAEIPKATSSCGCKVSFGVD</sequence>
<proteinExistence type="inferred from homology"/>
<dbReference type="PANTHER" id="PTHR43011:SF1">
    <property type="entry name" value="IRON-SULFUR CLUSTER ASSEMBLY 2 HOMOLOG, MITOCHONDRIAL"/>
    <property type="match status" value="1"/>
</dbReference>
<dbReference type="EMBL" id="GIBP01009053">
    <property type="protein sequence ID" value="NDV38022.1"/>
    <property type="molecule type" value="Transcribed_RNA"/>
</dbReference>
<evidence type="ECO:0000313" key="3">
    <source>
        <dbReference type="EMBL" id="NDV38022.1"/>
    </source>
</evidence>
<evidence type="ECO:0000259" key="2">
    <source>
        <dbReference type="Pfam" id="PF01521"/>
    </source>
</evidence>
<accession>A0A6B2LLP9</accession>
<protein>
    <recommendedName>
        <fullName evidence="2">Core domain-containing protein</fullName>
    </recommendedName>
</protein>
<dbReference type="GO" id="GO:0005506">
    <property type="term" value="F:iron ion binding"/>
    <property type="evidence" value="ECO:0007669"/>
    <property type="project" value="TreeGrafter"/>
</dbReference>
<dbReference type="SUPFAM" id="SSF89360">
    <property type="entry name" value="HesB-like domain"/>
    <property type="match status" value="1"/>
</dbReference>
<dbReference type="Gene3D" id="2.60.300.12">
    <property type="entry name" value="HesB-like domain"/>
    <property type="match status" value="1"/>
</dbReference>
<organism evidence="3">
    <name type="scientific">Arcella intermedia</name>
    <dbReference type="NCBI Taxonomy" id="1963864"/>
    <lineage>
        <taxon>Eukaryota</taxon>
        <taxon>Amoebozoa</taxon>
        <taxon>Tubulinea</taxon>
        <taxon>Elardia</taxon>
        <taxon>Arcellinida</taxon>
        <taxon>Sphaerothecina</taxon>
        <taxon>Arcellidae</taxon>
        <taxon>Arcella</taxon>
    </lineage>
</organism>
<dbReference type="AlphaFoldDB" id="A0A6B2LLP9"/>
<dbReference type="InterPro" id="IPR000361">
    <property type="entry name" value="ATAP_core_dom"/>
</dbReference>
<dbReference type="InterPro" id="IPR016092">
    <property type="entry name" value="ATAP"/>
</dbReference>
<dbReference type="GO" id="GO:0016226">
    <property type="term" value="P:iron-sulfur cluster assembly"/>
    <property type="evidence" value="ECO:0007669"/>
    <property type="project" value="InterPro"/>
</dbReference>
<dbReference type="NCBIfam" id="TIGR00049">
    <property type="entry name" value="iron-sulfur cluster assembly accessory protein"/>
    <property type="match status" value="1"/>
</dbReference>
<dbReference type="InterPro" id="IPR035903">
    <property type="entry name" value="HesB-like_dom_sf"/>
</dbReference>
<dbReference type="GO" id="GO:0005739">
    <property type="term" value="C:mitochondrion"/>
    <property type="evidence" value="ECO:0007669"/>
    <property type="project" value="TreeGrafter"/>
</dbReference>
<evidence type="ECO:0000256" key="1">
    <source>
        <dbReference type="ARBA" id="ARBA00006718"/>
    </source>
</evidence>
<name>A0A6B2LLP9_9EUKA</name>
<dbReference type="GO" id="GO:0051537">
    <property type="term" value="F:2 iron, 2 sulfur cluster binding"/>
    <property type="evidence" value="ECO:0007669"/>
    <property type="project" value="TreeGrafter"/>
</dbReference>
<comment type="similarity">
    <text evidence="1">Belongs to the HesB/IscA family.</text>
</comment>
<dbReference type="PANTHER" id="PTHR43011">
    <property type="entry name" value="IRON-SULFUR CLUSTER ASSEMBLY 2 HOMOLOG, MITOCHONDRIAL"/>
    <property type="match status" value="1"/>
</dbReference>
<dbReference type="GO" id="GO:0051539">
    <property type="term" value="F:4 iron, 4 sulfur cluster binding"/>
    <property type="evidence" value="ECO:0007669"/>
    <property type="project" value="TreeGrafter"/>
</dbReference>
<feature type="domain" description="Core" evidence="2">
    <location>
        <begin position="57"/>
        <end position="165"/>
    </location>
</feature>
<dbReference type="Pfam" id="PF01521">
    <property type="entry name" value="Fe-S_biosyn"/>
    <property type="match status" value="1"/>
</dbReference>
<reference evidence="3" key="1">
    <citation type="journal article" date="2020" name="J. Eukaryot. Microbiol.">
        <title>De novo Sequencing, Assembly and Annotation of the Transcriptome for the Free-Living Testate Amoeba Arcella intermedia.</title>
        <authorList>
            <person name="Ribeiro G.M."/>
            <person name="Porfirio-Sousa A.L."/>
            <person name="Maurer-Alcala X.X."/>
            <person name="Katz L.A."/>
            <person name="Lahr D.J.G."/>
        </authorList>
    </citation>
    <scope>NUCLEOTIDE SEQUENCE</scope>
</reference>